<dbReference type="RefSeq" id="WP_122963550.1">
    <property type="nucleotide sequence ID" value="NZ_BJMH01000009.1"/>
</dbReference>
<evidence type="ECO:0000313" key="4">
    <source>
        <dbReference type="EMBL" id="GEB32760.1"/>
    </source>
</evidence>
<dbReference type="AlphaFoldDB" id="A0A4Y3PE14"/>
<dbReference type="Pfam" id="PF13432">
    <property type="entry name" value="TPR_16"/>
    <property type="match status" value="1"/>
</dbReference>
<reference evidence="4 5" key="1">
    <citation type="submission" date="2019-06" db="EMBL/GenBank/DDBJ databases">
        <title>Whole genome shotgun sequence of Brevibacillus parabrevis NBRC 12334.</title>
        <authorList>
            <person name="Hosoyama A."/>
            <person name="Uohara A."/>
            <person name="Ohji S."/>
            <person name="Ichikawa N."/>
        </authorList>
    </citation>
    <scope>NUCLEOTIDE SEQUENCE [LARGE SCALE GENOMIC DNA]</scope>
    <source>
        <strain evidence="4 5">NBRC 12334</strain>
    </source>
</reference>
<evidence type="ECO:0000256" key="2">
    <source>
        <dbReference type="ARBA" id="ARBA00022803"/>
    </source>
</evidence>
<dbReference type="SMART" id="SM00028">
    <property type="entry name" value="TPR"/>
    <property type="match status" value="5"/>
</dbReference>
<accession>A0A4Y3PE14</accession>
<dbReference type="InterPro" id="IPR011990">
    <property type="entry name" value="TPR-like_helical_dom_sf"/>
</dbReference>
<keyword evidence="5" id="KW-1185">Reference proteome</keyword>
<dbReference type="SUPFAM" id="SSF48452">
    <property type="entry name" value="TPR-like"/>
    <property type="match status" value="2"/>
</dbReference>
<dbReference type="Proteomes" id="UP000316882">
    <property type="component" value="Unassembled WGS sequence"/>
</dbReference>
<keyword evidence="1" id="KW-0677">Repeat</keyword>
<organism evidence="4 5">
    <name type="scientific">Brevibacillus parabrevis</name>
    <dbReference type="NCBI Taxonomy" id="54914"/>
    <lineage>
        <taxon>Bacteria</taxon>
        <taxon>Bacillati</taxon>
        <taxon>Bacillota</taxon>
        <taxon>Bacilli</taxon>
        <taxon>Bacillales</taxon>
        <taxon>Paenibacillaceae</taxon>
        <taxon>Brevibacillus</taxon>
    </lineage>
</organism>
<dbReference type="Gene3D" id="1.25.40.10">
    <property type="entry name" value="Tetratricopeptide repeat domain"/>
    <property type="match status" value="2"/>
</dbReference>
<dbReference type="PANTHER" id="PTHR44227">
    <property type="match status" value="1"/>
</dbReference>
<dbReference type="InterPro" id="IPR019734">
    <property type="entry name" value="TPR_rpt"/>
</dbReference>
<sequence length="499" mass="57441">MKIEDWFQTLRTKAQTIEERWQEASEQERLQLADQLFYLRQVSDTVVDLWLQFEEKLSNAIRHIKQMEGQLPTETQEEKAKPVSLKKEPLATDHKQDGQKGTASESKSEPKFEAKADKLPQAMHAYEPVFRRGEGFYHLRMFQDAKKCFAELVKEAPDWESGRLYYAYSLLFCDDKEMAFREFRLLGKSASSPAIVAISSNAIGCILAEEKQWLEAVQAFKTSLEVKPEQEEAKYNLALCYLMDGDAQEALDEIECYLQKHEQDWEAQLLWLRAAKLLMQMDETAELVAPSSLTLPNRELDNETLQEMAHLYEAVGNYHRAQVCYHFLTERLPKEGWTWHGLAWNTWLIAGSKRALTLVKKAISLAPEQDDFVFSYGWMQLFDGNIPGAIAAFRGILAKNSENRLGQSGMISAFEKVGETLEAKRLAKLFLDDADPYIRSLGYFHLGRLAMVEENWRLAEQYFQRTLPHADQFREIPLYLQLCASKLGAEAVQNELVQP</sequence>
<evidence type="ECO:0000256" key="1">
    <source>
        <dbReference type="ARBA" id="ARBA00022737"/>
    </source>
</evidence>
<dbReference type="PANTHER" id="PTHR44227:SF3">
    <property type="entry name" value="PROTEIN O-MANNOSYL-TRANSFERASE TMTC4"/>
    <property type="match status" value="1"/>
</dbReference>
<feature type="region of interest" description="Disordered" evidence="3">
    <location>
        <begin position="68"/>
        <end position="114"/>
    </location>
</feature>
<name>A0A4Y3PE14_BREPA</name>
<dbReference type="EMBL" id="BJMH01000009">
    <property type="protein sequence ID" value="GEB32760.1"/>
    <property type="molecule type" value="Genomic_DNA"/>
</dbReference>
<feature type="compositionally biased region" description="Basic and acidic residues" evidence="3">
    <location>
        <begin position="76"/>
        <end position="98"/>
    </location>
</feature>
<evidence type="ECO:0000256" key="3">
    <source>
        <dbReference type="SAM" id="MobiDB-lite"/>
    </source>
</evidence>
<proteinExistence type="predicted"/>
<gene>
    <name evidence="4" type="ORF">BPA01_23400</name>
</gene>
<dbReference type="STRING" id="54914.AV540_05470"/>
<evidence type="ECO:0000313" key="5">
    <source>
        <dbReference type="Proteomes" id="UP000316882"/>
    </source>
</evidence>
<protein>
    <submittedName>
        <fullName evidence="4">Uncharacterized protein</fullName>
    </submittedName>
</protein>
<comment type="caution">
    <text evidence="4">The sequence shown here is derived from an EMBL/GenBank/DDBJ whole genome shotgun (WGS) entry which is preliminary data.</text>
</comment>
<keyword evidence="2" id="KW-0802">TPR repeat</keyword>
<dbReference type="InterPro" id="IPR052346">
    <property type="entry name" value="O-mannosyl-transferase_TMTC"/>
</dbReference>